<evidence type="ECO:0000313" key="1">
    <source>
        <dbReference type="EMBL" id="HDD45122.1"/>
    </source>
</evidence>
<sequence length="122" mass="15069">MKIENQKLILEYFDETWGSCRHWQIVESYREIQNKNDFENIIKDKNGWIVAWEGNCIEKQFNDSRRNRHRQAFYEFKLPQLCIVKRFVKNYPSCNKKRWQKYFEYLLIENGQIINKKTIGRV</sequence>
<dbReference type="Proteomes" id="UP000886289">
    <property type="component" value="Unassembled WGS sequence"/>
</dbReference>
<reference evidence="1" key="1">
    <citation type="journal article" date="2020" name="mSystems">
        <title>Genome- and Community-Level Interaction Insights into Carbon Utilization and Element Cycling Functions of Hydrothermarchaeota in Hydrothermal Sediment.</title>
        <authorList>
            <person name="Zhou Z."/>
            <person name="Liu Y."/>
            <person name="Xu W."/>
            <person name="Pan J."/>
            <person name="Luo Z.H."/>
            <person name="Li M."/>
        </authorList>
    </citation>
    <scope>NUCLEOTIDE SEQUENCE [LARGE SCALE GENOMIC DNA]</scope>
    <source>
        <strain evidence="1">HyVt-233</strain>
    </source>
</reference>
<proteinExistence type="predicted"/>
<dbReference type="EMBL" id="DRBS01000359">
    <property type="protein sequence ID" value="HDD45122.1"/>
    <property type="molecule type" value="Genomic_DNA"/>
</dbReference>
<comment type="caution">
    <text evidence="1">The sequence shown here is derived from an EMBL/GenBank/DDBJ whole genome shotgun (WGS) entry which is preliminary data.</text>
</comment>
<organism evidence="1">
    <name type="scientific">Desulfofervidus auxilii</name>
    <dbReference type="NCBI Taxonomy" id="1621989"/>
    <lineage>
        <taxon>Bacteria</taxon>
        <taxon>Pseudomonadati</taxon>
        <taxon>Thermodesulfobacteriota</taxon>
        <taxon>Candidatus Desulfofervidia</taxon>
        <taxon>Candidatus Desulfofervidales</taxon>
        <taxon>Candidatus Desulfofervidaceae</taxon>
        <taxon>Candidatus Desulfofervidus</taxon>
    </lineage>
</organism>
<accession>A0A7C0U431</accession>
<dbReference type="AlphaFoldDB" id="A0A7C0U431"/>
<name>A0A7C0U431_DESA2</name>
<protein>
    <submittedName>
        <fullName evidence="1">Uncharacterized protein</fullName>
    </submittedName>
</protein>
<gene>
    <name evidence="1" type="ORF">ENG63_09740</name>
</gene>